<dbReference type="EMBL" id="MWPH01000005">
    <property type="protein sequence ID" value="OVE82902.1"/>
    <property type="molecule type" value="Genomic_DNA"/>
</dbReference>
<dbReference type="AlphaFoldDB" id="A0A202E3S5"/>
<dbReference type="OrthoDB" id="214513at2157"/>
<keyword evidence="2" id="KW-1185">Reference proteome</keyword>
<reference evidence="1 2" key="1">
    <citation type="submission" date="2017-02" db="EMBL/GenBank/DDBJ databases">
        <title>Natronthermophilus aegyptiacus gen. nov.,sp. nov., an aerobic, extremely halophilic alkalithermophilic archaeon isolated from the athalassohaline Wadi An Natrun, Egypt.</title>
        <authorList>
            <person name="Zhao B."/>
        </authorList>
    </citation>
    <scope>NUCLEOTIDE SEQUENCE [LARGE SCALE GENOMIC DNA]</scope>
    <source>
        <strain evidence="1 2">CGMCC 1.3597</strain>
    </source>
</reference>
<sequence>MIVIDTSAFISLATADSVEMVLEEYDVQTTETILEELVETAEYDDVHGRAATSVLELKHEYTIHDTSEPALETSRVDSGEASCVTLCRELSADFLITDDLRALPELQNLTDAQVAISPIMLKALVKRNRLTEKEAKGRVETLAENRDWLESPIYRRAQDLFSA</sequence>
<comment type="caution">
    <text evidence="1">The sequence shown here is derived from an EMBL/GenBank/DDBJ whole genome shotgun (WGS) entry which is preliminary data.</text>
</comment>
<proteinExistence type="predicted"/>
<dbReference type="InterPro" id="IPR029060">
    <property type="entry name" value="PIN-like_dom_sf"/>
</dbReference>
<evidence type="ECO:0008006" key="3">
    <source>
        <dbReference type="Google" id="ProtNLM"/>
    </source>
</evidence>
<gene>
    <name evidence="1" type="ORF">B2G88_18030</name>
</gene>
<protein>
    <recommendedName>
        <fullName evidence="3">PIN domain-containing protein</fullName>
    </recommendedName>
</protein>
<dbReference type="RefSeq" id="WP_087715580.1">
    <property type="nucleotide sequence ID" value="NZ_MWPH01000005.1"/>
</dbReference>
<organism evidence="1 2">
    <name type="scientific">Natronolimnobius baerhuensis</name>
    <dbReference type="NCBI Taxonomy" id="253108"/>
    <lineage>
        <taxon>Archaea</taxon>
        <taxon>Methanobacteriati</taxon>
        <taxon>Methanobacteriota</taxon>
        <taxon>Stenosarchaea group</taxon>
        <taxon>Halobacteria</taxon>
        <taxon>Halobacteriales</taxon>
        <taxon>Natrialbaceae</taxon>
        <taxon>Natronolimnobius</taxon>
    </lineage>
</organism>
<dbReference type="SUPFAM" id="SSF88723">
    <property type="entry name" value="PIN domain-like"/>
    <property type="match status" value="1"/>
</dbReference>
<evidence type="ECO:0000313" key="2">
    <source>
        <dbReference type="Proteomes" id="UP000196084"/>
    </source>
</evidence>
<dbReference type="Pfam" id="PF11848">
    <property type="entry name" value="DUF3368"/>
    <property type="match status" value="1"/>
</dbReference>
<evidence type="ECO:0000313" key="1">
    <source>
        <dbReference type="EMBL" id="OVE82902.1"/>
    </source>
</evidence>
<accession>A0A202E3S5</accession>
<dbReference type="InterPro" id="IPR021799">
    <property type="entry name" value="PIN-like_prokaryotic"/>
</dbReference>
<name>A0A202E3S5_9EURY</name>
<dbReference type="Proteomes" id="UP000196084">
    <property type="component" value="Unassembled WGS sequence"/>
</dbReference>